<dbReference type="EMBL" id="CP036298">
    <property type="protein sequence ID" value="QDV26091.1"/>
    <property type="molecule type" value="Genomic_DNA"/>
</dbReference>
<dbReference type="GO" id="GO:0015074">
    <property type="term" value="P:DNA integration"/>
    <property type="evidence" value="ECO:0007669"/>
    <property type="project" value="InterPro"/>
</dbReference>
<evidence type="ECO:0000313" key="5">
    <source>
        <dbReference type="EMBL" id="QDV26091.1"/>
    </source>
</evidence>
<evidence type="ECO:0000313" key="6">
    <source>
        <dbReference type="Proteomes" id="UP000318017"/>
    </source>
</evidence>
<dbReference type="InterPro" id="IPR050090">
    <property type="entry name" value="Tyrosine_recombinase_XerCD"/>
</dbReference>
<comment type="similarity">
    <text evidence="1">Belongs to the 'phage' integrase family.</text>
</comment>
<keyword evidence="6" id="KW-1185">Reference proteome</keyword>
<dbReference type="PANTHER" id="PTHR30349:SF41">
    <property type="entry name" value="INTEGRASE_RECOMBINASE PROTEIN MJ0367-RELATED"/>
    <property type="match status" value="1"/>
</dbReference>
<dbReference type="AlphaFoldDB" id="A0A518GBU5"/>
<gene>
    <name evidence="5" type="ORF">Q31a_44620</name>
</gene>
<reference evidence="5 6" key="1">
    <citation type="submission" date="2019-02" db="EMBL/GenBank/DDBJ databases">
        <title>Deep-cultivation of Planctomycetes and their phenomic and genomic characterization uncovers novel biology.</title>
        <authorList>
            <person name="Wiegand S."/>
            <person name="Jogler M."/>
            <person name="Boedeker C."/>
            <person name="Pinto D."/>
            <person name="Vollmers J."/>
            <person name="Rivas-Marin E."/>
            <person name="Kohn T."/>
            <person name="Peeters S.H."/>
            <person name="Heuer A."/>
            <person name="Rast P."/>
            <person name="Oberbeckmann S."/>
            <person name="Bunk B."/>
            <person name="Jeske O."/>
            <person name="Meyerdierks A."/>
            <person name="Storesund J.E."/>
            <person name="Kallscheuer N."/>
            <person name="Luecker S."/>
            <person name="Lage O.M."/>
            <person name="Pohl T."/>
            <person name="Merkel B.J."/>
            <person name="Hornburger P."/>
            <person name="Mueller R.-W."/>
            <person name="Bruemmer F."/>
            <person name="Labrenz M."/>
            <person name="Spormann A.M."/>
            <person name="Op den Camp H."/>
            <person name="Overmann J."/>
            <person name="Amann R."/>
            <person name="Jetten M.S.M."/>
            <person name="Mascher T."/>
            <person name="Medema M.H."/>
            <person name="Devos D.P."/>
            <person name="Kaster A.-K."/>
            <person name="Ovreas L."/>
            <person name="Rohde M."/>
            <person name="Galperin M.Y."/>
            <person name="Jogler C."/>
        </authorList>
    </citation>
    <scope>NUCLEOTIDE SEQUENCE [LARGE SCALE GENOMIC DNA]</scope>
    <source>
        <strain evidence="5 6">Q31a</strain>
    </source>
</reference>
<protein>
    <submittedName>
        <fullName evidence="5">Site-specific tyrosine recombinase XerC</fullName>
    </submittedName>
</protein>
<feature type="domain" description="Tyr recombinase" evidence="4">
    <location>
        <begin position="219"/>
        <end position="414"/>
    </location>
</feature>
<accession>A0A518GBU5</accession>
<dbReference type="InterPro" id="IPR010998">
    <property type="entry name" value="Integrase_recombinase_N"/>
</dbReference>
<proteinExistence type="inferred from homology"/>
<dbReference type="GO" id="GO:0003677">
    <property type="term" value="F:DNA binding"/>
    <property type="evidence" value="ECO:0007669"/>
    <property type="project" value="UniProtKB-KW"/>
</dbReference>
<dbReference type="Gene3D" id="1.10.150.130">
    <property type="match status" value="1"/>
</dbReference>
<dbReference type="Proteomes" id="UP000318017">
    <property type="component" value="Chromosome"/>
</dbReference>
<evidence type="ECO:0000256" key="1">
    <source>
        <dbReference type="ARBA" id="ARBA00008857"/>
    </source>
</evidence>
<dbReference type="RefSeq" id="WP_145081978.1">
    <property type="nucleotide sequence ID" value="NZ_CP036298.1"/>
</dbReference>
<dbReference type="OrthoDB" id="212062at2"/>
<dbReference type="InterPro" id="IPR002104">
    <property type="entry name" value="Integrase_catalytic"/>
</dbReference>
<dbReference type="InterPro" id="IPR011010">
    <property type="entry name" value="DNA_brk_join_enz"/>
</dbReference>
<sequence>MAWLEQQKSGIYLVCFRYAGARLKRSTKTNEANKAEGIRLRIQENIELVERGRLEVPPGADLMSFLVSDGRLSGKPQPTGQMQLGCIYDKYRESLPRDSHAPESLRITKVHMRHVARILGQNTRLVTITAGDLQRYISKRSEEDGHRGKKVSTGTIRKEMATFRTLWRWAKRFDHVSSDFPNQGLHYPLQTEASPFLTLEEIQRRIDRGMVTGKISQLELWDSLYLSTKELDELLTYVKQNSTYGFLYPMTVLASHTGARRSEICRSRTEDIDFESDILMIREKKRIRGKQSFRHVPLSPFLKETLRQWCKQCGNTSYTFPLDHRVRRSRNAERRENWESVAPDEASDHLDAVLSGSKWKHIRGWHVFRHSFISNCASAAVDQRMIDAWVGHQTEEMRRRYRHLFPSSQRRELAKVFG</sequence>
<organism evidence="5 6">
    <name type="scientific">Aureliella helgolandensis</name>
    <dbReference type="NCBI Taxonomy" id="2527968"/>
    <lineage>
        <taxon>Bacteria</taxon>
        <taxon>Pseudomonadati</taxon>
        <taxon>Planctomycetota</taxon>
        <taxon>Planctomycetia</taxon>
        <taxon>Pirellulales</taxon>
        <taxon>Pirellulaceae</taxon>
        <taxon>Aureliella</taxon>
    </lineage>
</organism>
<dbReference type="PROSITE" id="PS51898">
    <property type="entry name" value="TYR_RECOMBINASE"/>
    <property type="match status" value="1"/>
</dbReference>
<dbReference type="Pfam" id="PF00589">
    <property type="entry name" value="Phage_integrase"/>
    <property type="match status" value="1"/>
</dbReference>
<evidence type="ECO:0000259" key="4">
    <source>
        <dbReference type="PROSITE" id="PS51898"/>
    </source>
</evidence>
<evidence type="ECO:0000256" key="2">
    <source>
        <dbReference type="ARBA" id="ARBA00023125"/>
    </source>
</evidence>
<name>A0A518GBU5_9BACT</name>
<keyword evidence="3" id="KW-0233">DNA recombination</keyword>
<keyword evidence="2" id="KW-0238">DNA-binding</keyword>
<evidence type="ECO:0000256" key="3">
    <source>
        <dbReference type="ARBA" id="ARBA00023172"/>
    </source>
</evidence>
<dbReference type="PANTHER" id="PTHR30349">
    <property type="entry name" value="PHAGE INTEGRASE-RELATED"/>
    <property type="match status" value="1"/>
</dbReference>
<dbReference type="GO" id="GO:0006310">
    <property type="term" value="P:DNA recombination"/>
    <property type="evidence" value="ECO:0007669"/>
    <property type="project" value="UniProtKB-KW"/>
</dbReference>
<dbReference type="SUPFAM" id="SSF56349">
    <property type="entry name" value="DNA breaking-rejoining enzymes"/>
    <property type="match status" value="2"/>
</dbReference>
<dbReference type="KEGG" id="ahel:Q31a_44620"/>
<dbReference type="Gene3D" id="1.10.443.10">
    <property type="entry name" value="Intergrase catalytic core"/>
    <property type="match status" value="1"/>
</dbReference>
<dbReference type="InterPro" id="IPR013762">
    <property type="entry name" value="Integrase-like_cat_sf"/>
</dbReference>